<comment type="caution">
    <text evidence="2">The sequence shown here is derived from an EMBL/GenBank/DDBJ whole genome shotgun (WGS) entry which is preliminary data.</text>
</comment>
<dbReference type="InterPro" id="IPR036397">
    <property type="entry name" value="RNaseH_sf"/>
</dbReference>
<dbReference type="GO" id="GO:0003676">
    <property type="term" value="F:nucleic acid binding"/>
    <property type="evidence" value="ECO:0007669"/>
    <property type="project" value="InterPro"/>
</dbReference>
<dbReference type="PROSITE" id="PS50879">
    <property type="entry name" value="RNASE_H_1"/>
    <property type="match status" value="1"/>
</dbReference>
<dbReference type="PANTHER" id="PTHR46387">
    <property type="entry name" value="POLYNUCLEOTIDYL TRANSFERASE, RIBONUCLEASE H-LIKE SUPERFAMILY PROTEIN"/>
    <property type="match status" value="1"/>
</dbReference>
<gene>
    <name evidence="2" type="ORF">A3E89_01870</name>
</gene>
<dbReference type="InterPro" id="IPR002156">
    <property type="entry name" value="RNaseH_domain"/>
</dbReference>
<organism evidence="2 3">
    <name type="scientific">Candidatus Campbellbacteria bacterium RIFCSPHIGHO2_12_FULL_35_10</name>
    <dbReference type="NCBI Taxonomy" id="1797578"/>
    <lineage>
        <taxon>Bacteria</taxon>
        <taxon>Candidatus Campbelliibacteriota</taxon>
    </lineage>
</organism>
<evidence type="ECO:0000259" key="1">
    <source>
        <dbReference type="PROSITE" id="PS50879"/>
    </source>
</evidence>
<feature type="domain" description="RNase H type-1" evidence="1">
    <location>
        <begin position="1"/>
        <end position="137"/>
    </location>
</feature>
<accession>A0A1F5EMJ3</accession>
<dbReference type="Pfam" id="PF13456">
    <property type="entry name" value="RVT_3"/>
    <property type="match status" value="1"/>
</dbReference>
<evidence type="ECO:0000313" key="3">
    <source>
        <dbReference type="Proteomes" id="UP000185891"/>
    </source>
</evidence>
<dbReference type="PANTHER" id="PTHR46387:SF2">
    <property type="entry name" value="RIBONUCLEASE HI"/>
    <property type="match status" value="1"/>
</dbReference>
<dbReference type="CDD" id="cd09279">
    <property type="entry name" value="RNase_HI_like"/>
    <property type="match status" value="1"/>
</dbReference>
<dbReference type="SUPFAM" id="SSF53098">
    <property type="entry name" value="Ribonuclease H-like"/>
    <property type="match status" value="1"/>
</dbReference>
<sequence>MKKIIVYTDGGSRNNPGIAGIGVFITDEKGKVLKKAKKFLGIQTNNWAEYEGVIFALETLKQMFGSKTKDLDIELRLDSQLVERQLNGIYKIKEPSLFEQFVRVNNLKVVGFPNIKFIHIPRKENGEADKLANEAMDEGK</sequence>
<name>A0A1F5EMJ3_9BACT</name>
<evidence type="ECO:0000313" key="2">
    <source>
        <dbReference type="EMBL" id="OGD68615.1"/>
    </source>
</evidence>
<dbReference type="GO" id="GO:0004523">
    <property type="term" value="F:RNA-DNA hybrid ribonuclease activity"/>
    <property type="evidence" value="ECO:0007669"/>
    <property type="project" value="InterPro"/>
</dbReference>
<protein>
    <recommendedName>
        <fullName evidence="1">RNase H type-1 domain-containing protein</fullName>
    </recommendedName>
</protein>
<dbReference type="AlphaFoldDB" id="A0A1F5EMJ3"/>
<reference evidence="2 3" key="1">
    <citation type="journal article" date="2016" name="Nat. Commun.">
        <title>Thousands of microbial genomes shed light on interconnected biogeochemical processes in an aquifer system.</title>
        <authorList>
            <person name="Anantharaman K."/>
            <person name="Brown C.T."/>
            <person name="Hug L.A."/>
            <person name="Sharon I."/>
            <person name="Castelle C.J."/>
            <person name="Probst A.J."/>
            <person name="Thomas B.C."/>
            <person name="Singh A."/>
            <person name="Wilkins M.J."/>
            <person name="Karaoz U."/>
            <person name="Brodie E.L."/>
            <person name="Williams K.H."/>
            <person name="Hubbard S.S."/>
            <person name="Banfield J.F."/>
        </authorList>
    </citation>
    <scope>NUCLEOTIDE SEQUENCE [LARGE SCALE GENOMIC DNA]</scope>
</reference>
<dbReference type="InterPro" id="IPR012337">
    <property type="entry name" value="RNaseH-like_sf"/>
</dbReference>
<dbReference type="Proteomes" id="UP000185891">
    <property type="component" value="Unassembled WGS sequence"/>
</dbReference>
<proteinExistence type="predicted"/>
<dbReference type="Gene3D" id="3.30.420.10">
    <property type="entry name" value="Ribonuclease H-like superfamily/Ribonuclease H"/>
    <property type="match status" value="1"/>
</dbReference>
<dbReference type="EMBL" id="MFAA01000028">
    <property type="protein sequence ID" value="OGD68615.1"/>
    <property type="molecule type" value="Genomic_DNA"/>
</dbReference>